<evidence type="ECO:0000256" key="1">
    <source>
        <dbReference type="ARBA" id="ARBA00004123"/>
    </source>
</evidence>
<dbReference type="GO" id="GO:0003677">
    <property type="term" value="F:DNA binding"/>
    <property type="evidence" value="ECO:0007669"/>
    <property type="project" value="UniProtKB-UniRule"/>
</dbReference>
<dbReference type="PRINTS" id="PR00024">
    <property type="entry name" value="HOMEOBOX"/>
</dbReference>
<evidence type="ECO:0000256" key="8">
    <source>
        <dbReference type="SAM" id="MobiDB-lite"/>
    </source>
</evidence>
<evidence type="ECO:0000256" key="7">
    <source>
        <dbReference type="RuleBase" id="RU000682"/>
    </source>
</evidence>
<gene>
    <name evidence="10" type="primary">MedPost</name>
</gene>
<dbReference type="AlphaFoldDB" id="A0A1X9IH09"/>
<dbReference type="InterPro" id="IPR020479">
    <property type="entry name" value="HD_metazoa"/>
</dbReference>
<keyword evidence="5 6" id="KW-0539">Nucleus</keyword>
<dbReference type="Pfam" id="PF00046">
    <property type="entry name" value="Homeodomain"/>
    <property type="match status" value="1"/>
</dbReference>
<evidence type="ECO:0000256" key="6">
    <source>
        <dbReference type="PROSITE-ProRule" id="PRU00108"/>
    </source>
</evidence>
<evidence type="ECO:0000256" key="2">
    <source>
        <dbReference type="ARBA" id="ARBA00006317"/>
    </source>
</evidence>
<reference evidence="10" key="1">
    <citation type="journal article" date="2017" name="Nat. Commun.">
        <title>Rotiferan Hox genes give new insights into the evolution of metazoan bodyplans.</title>
        <authorList>
            <person name="Frobius A.C."/>
            <person name="Funch P."/>
        </authorList>
    </citation>
    <scope>NUCLEOTIDE SEQUENCE</scope>
</reference>
<feature type="region of interest" description="Disordered" evidence="8">
    <location>
        <begin position="254"/>
        <end position="325"/>
    </location>
</feature>
<dbReference type="SMART" id="SM00389">
    <property type="entry name" value="HOX"/>
    <property type="match status" value="1"/>
</dbReference>
<dbReference type="PROSITE" id="PS00027">
    <property type="entry name" value="HOMEOBOX_1"/>
    <property type="match status" value="1"/>
</dbReference>
<accession>A0A1X9IH09</accession>
<evidence type="ECO:0000256" key="3">
    <source>
        <dbReference type="ARBA" id="ARBA00023125"/>
    </source>
</evidence>
<feature type="compositionally biased region" description="Acidic residues" evidence="8">
    <location>
        <begin position="290"/>
        <end position="308"/>
    </location>
</feature>
<dbReference type="CDD" id="cd00086">
    <property type="entry name" value="homeodomain"/>
    <property type="match status" value="1"/>
</dbReference>
<proteinExistence type="evidence at transcript level"/>
<protein>
    <submittedName>
        <fullName evidence="10">Homeodomain transcription factor MedPost</fullName>
    </submittedName>
</protein>
<dbReference type="InterPro" id="IPR009057">
    <property type="entry name" value="Homeodomain-like_sf"/>
</dbReference>
<comment type="subcellular location">
    <subcellularLocation>
        <location evidence="1 6 7">Nucleus</location>
    </subcellularLocation>
</comment>
<dbReference type="SUPFAM" id="SSF46689">
    <property type="entry name" value="Homeodomain-like"/>
    <property type="match status" value="1"/>
</dbReference>
<dbReference type="InterPro" id="IPR001356">
    <property type="entry name" value="HD"/>
</dbReference>
<dbReference type="Gene3D" id="1.10.10.60">
    <property type="entry name" value="Homeodomain-like"/>
    <property type="match status" value="1"/>
</dbReference>
<dbReference type="GO" id="GO:0000981">
    <property type="term" value="F:DNA-binding transcription factor activity, RNA polymerase II-specific"/>
    <property type="evidence" value="ECO:0007669"/>
    <property type="project" value="InterPro"/>
</dbReference>
<organism evidence="10">
    <name type="scientific">Brachionus plicatilis</name>
    <name type="common">Marine rotifer</name>
    <name type="synonym">Brachionus muelleri</name>
    <dbReference type="NCBI Taxonomy" id="10195"/>
    <lineage>
        <taxon>Eukaryota</taxon>
        <taxon>Metazoa</taxon>
        <taxon>Spiralia</taxon>
        <taxon>Gnathifera</taxon>
        <taxon>Rotifera</taxon>
        <taxon>Eurotatoria</taxon>
        <taxon>Monogononta</taxon>
        <taxon>Pseudotrocha</taxon>
        <taxon>Ploima</taxon>
        <taxon>Brachionidae</taxon>
        <taxon>Brachionus</taxon>
    </lineage>
</organism>
<dbReference type="GO" id="GO:0005634">
    <property type="term" value="C:nucleus"/>
    <property type="evidence" value="ECO:0007669"/>
    <property type="project" value="UniProtKB-SubCell"/>
</dbReference>
<keyword evidence="3 6" id="KW-0238">DNA-binding</keyword>
<evidence type="ECO:0000313" key="10">
    <source>
        <dbReference type="EMBL" id="APD78500.1"/>
    </source>
</evidence>
<comment type="similarity">
    <text evidence="2">Belongs to the Abd-B homeobox family.</text>
</comment>
<evidence type="ECO:0000259" key="9">
    <source>
        <dbReference type="PROSITE" id="PS50071"/>
    </source>
</evidence>
<name>A0A1X9IH09_BRAPC</name>
<feature type="domain" description="Homeobox" evidence="9">
    <location>
        <begin position="328"/>
        <end position="388"/>
    </location>
</feature>
<sequence>MADKAFNECNKDHILLSTTTTTISTNNINTNRSGYKINDDNNTKNDSIKLNFTFSETKKDDFDAINQFAAQPSTANGPKYGFLNTYAKSDNSVPQSNFCKSNNFWDNQYDWNANQKYTYQSGYADPYYPNYPANSSYNTQPKPYTNSPSFSPYFENTTYFMDQTNYNYSFQSSLNKDFTNKNLNNGMYQNQNYGTFNFAQNQNYGNFSQMNSGWEIPKEQISNTFTNTDILMGANYELETSKKMDPMAASFLPEQNRDLDPKGKSSNGLGIISPSSNSSTGQSYLSNSLESEETDSDNSEDEENDLDETSSNQNNLSAPWIQPGERSLYKRKHRQVYSRHQTFELEKEYCYSKYLTRKRRVEIAGSIKLTERQVKIWFQNRRMKEKREVGKQSHLIGSIGMPNGYTSPQFSNSYMKKSNKSYCSVSSSSPSSSVCSTSVGTSSSATSSLLVLSNHSNNLTSNLAIN</sequence>
<dbReference type="InterPro" id="IPR017970">
    <property type="entry name" value="Homeobox_CS"/>
</dbReference>
<feature type="DNA-binding region" description="Homeobox" evidence="6">
    <location>
        <begin position="330"/>
        <end position="389"/>
    </location>
</feature>
<dbReference type="InterPro" id="IPR046333">
    <property type="entry name" value="HXA10/ABDB-like"/>
</dbReference>
<dbReference type="EMBL" id="KT989542">
    <property type="protein sequence ID" value="APD78500.1"/>
    <property type="molecule type" value="mRNA"/>
</dbReference>
<keyword evidence="4 6" id="KW-0371">Homeobox</keyword>
<evidence type="ECO:0000256" key="4">
    <source>
        <dbReference type="ARBA" id="ARBA00023155"/>
    </source>
</evidence>
<evidence type="ECO:0000256" key="5">
    <source>
        <dbReference type="ARBA" id="ARBA00023242"/>
    </source>
</evidence>
<dbReference type="PANTHER" id="PTHR45874">
    <property type="entry name" value="HOMEOBOX PROTEIN ABDOMINAL-B"/>
    <property type="match status" value="1"/>
</dbReference>
<dbReference type="PROSITE" id="PS50071">
    <property type="entry name" value="HOMEOBOX_2"/>
    <property type="match status" value="1"/>
</dbReference>
<feature type="compositionally biased region" description="Polar residues" evidence="8">
    <location>
        <begin position="264"/>
        <end position="284"/>
    </location>
</feature>